<dbReference type="FunFam" id="1.20.1310.20:FF:000023">
    <property type="entry name" value="Erythrocyte membrane protein 1, PfEMP1"/>
    <property type="match status" value="1"/>
</dbReference>
<evidence type="ECO:0000259" key="2">
    <source>
        <dbReference type="Pfam" id="PF03011"/>
    </source>
</evidence>
<dbReference type="Proteomes" id="UP000240500">
    <property type="component" value="Chromosome 7"/>
</dbReference>
<accession>A0A2P9DBB4</accession>
<reference evidence="8 9" key="1">
    <citation type="submission" date="2016-09" db="EMBL/GenBank/DDBJ databases">
        <authorList>
            <consortium name="Pathogen Informatics"/>
        </authorList>
    </citation>
    <scope>NUCLEOTIDE SEQUENCE [LARGE SCALE GENOMIC DNA]</scope>
</reference>
<gene>
    <name evidence="8" type="ORF">PRG01_0700100</name>
</gene>
<dbReference type="VEuPathDB" id="PlasmoDB:PRCDC_0400100"/>
<dbReference type="GO" id="GO:0016020">
    <property type="term" value="C:membrane"/>
    <property type="evidence" value="ECO:0007669"/>
    <property type="project" value="InterPro"/>
</dbReference>
<dbReference type="InterPro" id="IPR054595">
    <property type="entry name" value="DBL_C"/>
</dbReference>
<feature type="domain" description="Plasmodium falciparum erythrocyte membrane protein 1 acidic terminal segment" evidence="4">
    <location>
        <begin position="2400"/>
        <end position="2827"/>
    </location>
</feature>
<dbReference type="InterPro" id="IPR029210">
    <property type="entry name" value="PfEMP1_NTS"/>
</dbReference>
<dbReference type="Pfam" id="PF15447">
    <property type="entry name" value="NTS"/>
    <property type="match status" value="1"/>
</dbReference>
<dbReference type="VEuPathDB" id="PlasmoDB:PRG01_0700100"/>
<organism evidence="8 9">
    <name type="scientific">Plasmodium reichenowi</name>
    <dbReference type="NCBI Taxonomy" id="5854"/>
    <lineage>
        <taxon>Eukaryota</taxon>
        <taxon>Sar</taxon>
        <taxon>Alveolata</taxon>
        <taxon>Apicomplexa</taxon>
        <taxon>Aconoidasida</taxon>
        <taxon>Haemosporida</taxon>
        <taxon>Plasmodiidae</taxon>
        <taxon>Plasmodium</taxon>
        <taxon>Plasmodium (Laverania)</taxon>
    </lineage>
</organism>
<dbReference type="GO" id="GO:0046789">
    <property type="term" value="F:host cell surface receptor binding"/>
    <property type="evidence" value="ECO:0007669"/>
    <property type="project" value="InterPro"/>
</dbReference>
<feature type="domain" description="Duffy-antigen binding" evidence="3">
    <location>
        <begin position="805"/>
        <end position="986"/>
    </location>
</feature>
<feature type="domain" description="Cysteine-rich interdomain region 1 gamma" evidence="6">
    <location>
        <begin position="1255"/>
        <end position="1306"/>
    </location>
</feature>
<dbReference type="FunFam" id="1.20.58.1930:FF:000001">
    <property type="entry name" value="Erythrocyte membrane protein 1, PfEMP1"/>
    <property type="match status" value="1"/>
</dbReference>
<dbReference type="Pfam" id="PF15445">
    <property type="entry name" value="ATS"/>
    <property type="match status" value="1"/>
</dbReference>
<feature type="compositionally biased region" description="Basic and acidic residues" evidence="1">
    <location>
        <begin position="786"/>
        <end position="802"/>
    </location>
</feature>
<dbReference type="Gene3D" id="1.20.1310.20">
    <property type="entry name" value="Duffy-antigen binding domain"/>
    <property type="match status" value="4"/>
</dbReference>
<dbReference type="VEuPathDB" id="PlasmoDB:PRCDC_0004500"/>
<dbReference type="Gene3D" id="1.20.58.1930">
    <property type="match status" value="2"/>
</dbReference>
<dbReference type="Pfam" id="PF18562">
    <property type="entry name" value="CIDR1_gamma"/>
    <property type="match status" value="1"/>
</dbReference>
<evidence type="ECO:0000259" key="5">
    <source>
        <dbReference type="Pfam" id="PF15447"/>
    </source>
</evidence>
<dbReference type="InterPro" id="IPR042202">
    <property type="entry name" value="Duffy-ag-bd_sf"/>
</dbReference>
<feature type="region of interest" description="Disordered" evidence="1">
    <location>
        <begin position="1468"/>
        <end position="1497"/>
    </location>
</feature>
<sequence>MVSKSARGTNKSAKEVLDEIGEKIQQEVHTAAEKFRKELKGDLSQVEFSNRERVNTDNPCNLNYKFDTNVTEGRGRENPCFGRQPVRFSDKQGAYCYRTRIKGNNTGPGGACAPFRRLHLCDRNLEHIKPDKIRNTHNLLVDVLLAAKYEGKSIQNEYTQKGGDYKSGLCTALARSFADIGDIIRGKDLFLGHKQRKKELEARLVQMFQNIQRNNNLSLKYLKNEEVREYWWALNRRDVWKAITCDAGGNDEYFKKSSGGEYSFSVGHCGRNRRNVPTNLDYVPQYLRWFEEWAEDFCRKRKHKLKDAINKCRGHNAIGEPKYCSLNGYDCKTSVRGKDILNYEPECIDCLVSCDHFVHWIDKQKQEFLKQKQKYTKEMEKYTKKSDSYDNVNDKYDTEFYKKLNKDDYGTVDKFLKLLNNEKECQKITDQEEGKIDFTNTDDKNSNNNKTFAHTEYCEPCPWCGVQENGPPWTPKPETDCGKEKVISFDDTNTTNIEILYTDRSKKNILEKLQGFCKNGQEIKNDIWKCRFQDSNNDYCVLQNGKQDTRSQKIVSYYSFFWLWLTRMLNDSIDWREQLKNCINNEKATKCKIGCKKPCECFEKWVKQKEKEWGEIKHHFDQQKDMKGNEAYLTLKLFLQIFFMDKIEKAYGDEKSEELMKEINKIKGSEGAGDTEHSQDAINILLDHEMEDAIKCTGTHNSINCEITTGSRSLTPEIGDVEDDEDDLDEYYDEEDDDHHTEAPDTPPKPCEIVHGILGDKSSVEYAEGCKWKYDTTRRNLKEWACDNNDDSKEGGKGKEDGDVVCIPPRRRRLYTKNLHDLATTSSPSQDQLRTAFIQSAAVETFFAWHEFKKEKQKEREEQNTGLYGSTSEEKDKEQKELEKGDIPQDFLRQMFYTLGDYRDILYIGSKDSGMEDIFKGTEEEKKVMQEIKGSMEKVFRNSVSNQVPGGQKSEDPRETFWKQHGPDIWEGMLCALSYDTKTKEKIAGVEKALFEDGKPKNGKYDYGSVYFEGGFDDGSNTTSAMPTKAAPNAHRTTKTKLAKFVSRPFFFRWIEEWADEFCRKKKHKLGIIKKECMEDNGSGTKQKCSGDGEKCKEIGNQDYSIISNFNCPRCGIYCSSYRKWIKKKKEEFNKQKNLYPIQMGKYEKKLKEAESTDGSIYDKQFVDNMKQYTTADSFLDSLKDVPCNKNDDNGGSTIEFNKEEATFKHSDNCKPCPITGLKCNEGECSENAKAKCNGQKITAEKFKVNTNGNGDIDMLVSDDSKNGLKDVLGDECNGADIFKGIKKEQWSCAYFCNLDVCGLKKTNNKNDIDDEQIILNRELLKRWVENFLEDYNTIKKKLKPCMNNGEQPKCPYKCGKNCACAEKWIEQKKMEWSKIRGRYLKQYKNGGSDDYKVRSFLEDSQFHTELKKVKGDIEDLRDFEASLGCNGNMNTGHEKDTKKDIVDCLLDNLHTEVKKCTVDHKISTGKSEGQCTDPPQSSPTNDTHSTDMDMPLHAPPYCNVPANPCGGDTTGATNVVSVKEVAKEIQGEAHNTMVGNSVVGGGEGGEKGKSVLVGNIGKAKIKGGKPNGLTNDVCSVKQDHSKADNPYNNPCNGKGPNRLKIGEIWNTGQTVQIEDPYLYLPQRRQHFCTSNLEKISVDSVKRSNNVNDTFLVDVLWSAQKEAQDIINKYKQNEGKGLLSDTEDKETVCRAIRRSFADIGDIIRGKDLWEHKDFKKLEGYLVTIFGHIHSSLNGKGKYASDHSPYKLLREDWWTANRRQVWEAMQCPTTSGPPPRGSPPCTGMPVDDYIPQRLRWMIEWAEWYCKEQSKLYKELKKHCDGCKSGTCESETKCKECKDKCKEYEDKIKKWKTQWDAISTKYKELYNNAKNGNFPSSDNPKDEKDVVKFLKKLYDKNKESNKIYESAEGYVHQEAHISECEKQTLFCRTNKNKNFAFRTQPYDYDDACICNIRYPEALDACEIVEALLTGNNKVTSAINGCEPKTGELKWECDNSLVEDDGVCIPPRRQELCLHYLKEFKGKTDEKLREAFIQCAAKETFLLWQHYKTKNSADAELLQSGIIPPEFLRTMFYTFADYRDVLLGNTGIVVDTGSSSGNDEMVDREKQVKDTIDSVFHKSCSPNPDEKKSPDGLTRKDWWKEYGLSIWEGMVCALSHASGDKDREEIRTQLHSTYTKHTIKEYLVDFAERPTFLRWFTEWGEKFCKEQTKQLETLKRACPSETCKNGEEKQKECSQACAEYQEWLKDWQEKYKTQSKKYFEDKEKTKVETKSLKDDVTDSKYAYQYIQKSLKELCPDGNCSCMEGESKETTENHEKNSHDASMPASLDATPSEYKDRCNCKEEKAASSTDGETKNRVPPKEIVPEKKVPVAPPPKADKKKPPPKRVTRSILPEMMSISAFPLSVGIAFAALSYFLLKKKIHTPVDLLRVLNMPKGDYGMPTKTSANRYIPYKSAQYKGKTYLYVEGDTDEEKYMFMSDTSDITSSESEYEELDINDIYVPGSPKYKTLIEVVLEPSKRDTQNDIPSDDIPSNKFTEDEWNELKQNFISNMLQSEQNDVPNNYRSGDIPMNNQPNTLYFDKPEEKPFIMSIHDRNLYTGQEISYNINMSTNSMDDPKYISNNVYSGIDLINDTLSGNKHIDIYDEVLKRKENELFGTNHPKNTSNNSVAKLTNSDPIMNQLDLFHKWLDRHRDMCEQWEKVNKEELLDKLKEEWNKDNNSGEIPSDNHVMNTNVSIEIDMDETKGKKEFTNMDTNVDIPTMDTILEDLDKYNEPYYDVQDDIFYDVNDHDASTVDSNNMDGPSKVQIEMDVNTKWVKEKYPMADVWDI</sequence>
<name>A0A2P9DBB4_PLARE</name>
<feature type="domain" description="Duffy-antigen binding" evidence="3">
    <location>
        <begin position="1624"/>
        <end position="1798"/>
    </location>
</feature>
<dbReference type="SUPFAM" id="SSF140924">
    <property type="entry name" value="Duffy binding domain-like"/>
    <property type="match status" value="6"/>
</dbReference>
<evidence type="ECO:0000259" key="7">
    <source>
        <dbReference type="Pfam" id="PF22672"/>
    </source>
</evidence>
<feature type="compositionally biased region" description="Polar residues" evidence="1">
    <location>
        <begin position="1469"/>
        <end position="1488"/>
    </location>
</feature>
<evidence type="ECO:0000256" key="1">
    <source>
        <dbReference type="SAM" id="MobiDB-lite"/>
    </source>
</evidence>
<dbReference type="InterPro" id="IPR029211">
    <property type="entry name" value="PfEMP1_ATS"/>
</dbReference>
<feature type="region of interest" description="Disordered" evidence="1">
    <location>
        <begin position="2311"/>
        <end position="2385"/>
    </location>
</feature>
<evidence type="ECO:0000259" key="6">
    <source>
        <dbReference type="Pfam" id="PF18562"/>
    </source>
</evidence>
<dbReference type="InterPro" id="IPR041480">
    <property type="entry name" value="CIDR1_gamma"/>
</dbReference>
<feature type="compositionally biased region" description="Basic and acidic residues" evidence="1">
    <location>
        <begin position="872"/>
        <end position="885"/>
    </location>
</feature>
<dbReference type="InterPro" id="IPR008602">
    <property type="entry name" value="Duffy-antigen-binding"/>
</dbReference>
<proteinExistence type="predicted"/>
<feature type="domain" description="Plasmodium falciparum erythrocyte membrane protein-1 N-terminal segment" evidence="5">
    <location>
        <begin position="12"/>
        <end position="45"/>
    </location>
</feature>
<dbReference type="Pfam" id="PF22672">
    <property type="entry name" value="DBL_C"/>
    <property type="match status" value="2"/>
</dbReference>
<dbReference type="Gene3D" id="1.20.58.830">
    <property type="match status" value="4"/>
</dbReference>
<feature type="region of interest" description="Disordered" evidence="1">
    <location>
        <begin position="857"/>
        <end position="885"/>
    </location>
</feature>
<protein>
    <submittedName>
        <fullName evidence="8">Erythrocyte membrane protein 1, PfEMP1, putative</fullName>
    </submittedName>
</protein>
<dbReference type="InterPro" id="IPR004258">
    <property type="entry name" value="DBL"/>
</dbReference>
<dbReference type="OrthoDB" id="378917at2759"/>
<feature type="region of interest" description="Disordered" evidence="1">
    <location>
        <begin position="786"/>
        <end position="805"/>
    </location>
</feature>
<feature type="domain" description="Duffy-binding-like" evidence="7">
    <location>
        <begin position="1057"/>
        <end position="1211"/>
    </location>
</feature>
<feature type="compositionally biased region" description="Basic and acidic residues" evidence="1">
    <location>
        <begin position="2333"/>
        <end position="2368"/>
    </location>
</feature>
<dbReference type="Pfam" id="PF03011">
    <property type="entry name" value="PFEMP"/>
    <property type="match status" value="2"/>
</dbReference>
<dbReference type="InterPro" id="IPR044932">
    <property type="entry name" value="PfEMP1_ATS_sf"/>
</dbReference>
<dbReference type="FunFam" id="1.10.1900.40:FF:000001">
    <property type="entry name" value="Erythrocyte membrane protein 1"/>
    <property type="match status" value="1"/>
</dbReference>
<feature type="domain" description="Duffy-binding-like" evidence="2">
    <location>
        <begin position="1324"/>
        <end position="1466"/>
    </location>
</feature>
<dbReference type="Gene3D" id="1.10.1900.40">
    <property type="entry name" value="Acidic terminal segments, variant surface antigen of PfEMP1"/>
    <property type="match status" value="2"/>
</dbReference>
<feature type="domain" description="Duffy-antigen binding" evidence="3">
    <location>
        <begin position="2003"/>
        <end position="2170"/>
    </location>
</feature>
<evidence type="ECO:0000259" key="4">
    <source>
        <dbReference type="Pfam" id="PF15445"/>
    </source>
</evidence>
<feature type="domain" description="Duffy-binding-like" evidence="7">
    <location>
        <begin position="292"/>
        <end position="455"/>
    </location>
</feature>
<feature type="domain" description="Duffy-binding-like" evidence="2">
    <location>
        <begin position="560"/>
        <end position="701"/>
    </location>
</feature>
<dbReference type="Pfam" id="PF05424">
    <property type="entry name" value="Duffy_binding"/>
    <property type="match status" value="4"/>
</dbReference>
<evidence type="ECO:0000313" key="8">
    <source>
        <dbReference type="EMBL" id="SOV77660.1"/>
    </source>
</evidence>
<feature type="domain" description="Duffy-antigen binding" evidence="3">
    <location>
        <begin position="110"/>
        <end position="288"/>
    </location>
</feature>
<evidence type="ECO:0000259" key="3">
    <source>
        <dbReference type="Pfam" id="PF05424"/>
    </source>
</evidence>
<evidence type="ECO:0000313" key="9">
    <source>
        <dbReference type="Proteomes" id="UP000240500"/>
    </source>
</evidence>
<dbReference type="EMBL" id="LT969570">
    <property type="protein sequence ID" value="SOV77660.1"/>
    <property type="molecule type" value="Genomic_DNA"/>
</dbReference>